<organism evidence="2 3">
    <name type="scientific">Anabaena azotica FACHB-119</name>
    <dbReference type="NCBI Taxonomy" id="947527"/>
    <lineage>
        <taxon>Bacteria</taxon>
        <taxon>Bacillati</taxon>
        <taxon>Cyanobacteriota</taxon>
        <taxon>Cyanophyceae</taxon>
        <taxon>Nostocales</taxon>
        <taxon>Nostocaceae</taxon>
        <taxon>Anabaena</taxon>
        <taxon>Anabaena azotica</taxon>
    </lineage>
</organism>
<keyword evidence="3" id="KW-1185">Reference proteome</keyword>
<evidence type="ECO:0000313" key="3">
    <source>
        <dbReference type="Proteomes" id="UP000661112"/>
    </source>
</evidence>
<proteinExistence type="predicted"/>
<reference evidence="2 3" key="1">
    <citation type="journal article" date="2020" name="ISME J.">
        <title>Comparative genomics reveals insights into cyanobacterial evolution and habitat adaptation.</title>
        <authorList>
            <person name="Chen M.Y."/>
            <person name="Teng W.K."/>
            <person name="Zhao L."/>
            <person name="Hu C.X."/>
            <person name="Zhou Y.K."/>
            <person name="Han B.P."/>
            <person name="Song L.R."/>
            <person name="Shu W.S."/>
        </authorList>
    </citation>
    <scope>NUCLEOTIDE SEQUENCE [LARGE SCALE GENOMIC DNA]</scope>
    <source>
        <strain evidence="2 3">FACHB-119</strain>
    </source>
</reference>
<gene>
    <name evidence="2" type="ORF">H6G83_27140</name>
</gene>
<dbReference type="RefSeq" id="WP_190477839.1">
    <property type="nucleotide sequence ID" value="NZ_JACJSG010000047.1"/>
</dbReference>
<name>A0ABR8DC75_9NOST</name>
<dbReference type="Proteomes" id="UP000661112">
    <property type="component" value="Unassembled WGS sequence"/>
</dbReference>
<sequence>MPGGHASHKGTGAKPNTNANGVISEAADQSLEPEDLLPEELVRTETLRTDEYVDFPPATERPENKPE</sequence>
<feature type="region of interest" description="Disordered" evidence="1">
    <location>
        <begin position="1"/>
        <end position="67"/>
    </location>
</feature>
<evidence type="ECO:0000313" key="2">
    <source>
        <dbReference type="EMBL" id="MBD2504244.1"/>
    </source>
</evidence>
<protein>
    <submittedName>
        <fullName evidence="2">Uncharacterized protein</fullName>
    </submittedName>
</protein>
<comment type="caution">
    <text evidence="2">The sequence shown here is derived from an EMBL/GenBank/DDBJ whole genome shotgun (WGS) entry which is preliminary data.</text>
</comment>
<accession>A0ABR8DC75</accession>
<feature type="compositionally biased region" description="Basic and acidic residues" evidence="1">
    <location>
        <begin position="40"/>
        <end position="51"/>
    </location>
</feature>
<dbReference type="EMBL" id="JACJSG010000047">
    <property type="protein sequence ID" value="MBD2504244.1"/>
    <property type="molecule type" value="Genomic_DNA"/>
</dbReference>
<evidence type="ECO:0000256" key="1">
    <source>
        <dbReference type="SAM" id="MobiDB-lite"/>
    </source>
</evidence>